<sequence length="337" mass="35095">MTRPTARVLALLEILQAGGTRTVGDLATRLGVDERTVRRYVAHLADLDVPVESVRGRYGGVRLVPGSRVPPLMFTDEEALAVLLGMVAAGRAGLVTTSAVAVESAAAKLRRVLPAALASRLAAVLETTGSTAAPRAPAGAGTATLLTVAEAARDRRPLAVDYTDGRGVPSARTVLPYGIVAHAGRWYLTGADPVGGGVRALRLDRIETARPLPGTFDVPAGFDPAGAVLAAIAGAPRRHVVTLLVDGPADPVRALFPVGLATVEEDAAAPHRVRVVIRAEELHWVPGVLAGIDRPFEIVGPEELRPLVRALSQRLLAATDSTSSQVDGTPPGRTAFR</sequence>
<dbReference type="PATRIC" id="fig|477641.3.peg.2722"/>
<evidence type="ECO:0000313" key="4">
    <source>
        <dbReference type="EMBL" id="CCH88296.1"/>
    </source>
</evidence>
<dbReference type="KEGG" id="mmar:MODMU_2867"/>
<dbReference type="eggNOG" id="COG2378">
    <property type="taxonomic scope" value="Bacteria"/>
</dbReference>
<dbReference type="GO" id="GO:0003700">
    <property type="term" value="F:DNA-binding transcription factor activity"/>
    <property type="evidence" value="ECO:0007669"/>
    <property type="project" value="InterPro"/>
</dbReference>
<dbReference type="HOGENOM" id="CLU_041141_1_1_11"/>
<dbReference type="PROSITE" id="PS51000">
    <property type="entry name" value="HTH_DEOR_2"/>
    <property type="match status" value="1"/>
</dbReference>
<reference evidence="4 5" key="1">
    <citation type="journal article" date="2012" name="J. Bacteriol.">
        <title>Genome Sequence of Radiation-Resistant Modestobacter marinus Strain BC501, a Representative Actinobacterium That Thrives on Calcareous Stone Surfaces.</title>
        <authorList>
            <person name="Normand P."/>
            <person name="Gury J."/>
            <person name="Pujic P."/>
            <person name="Chouaia B."/>
            <person name="Crotti E."/>
            <person name="Brusetti L."/>
            <person name="Daffonchio D."/>
            <person name="Vacherie B."/>
            <person name="Barbe V."/>
            <person name="Medigue C."/>
            <person name="Calteau A."/>
            <person name="Ghodhbane-Gtari F."/>
            <person name="Essoussi I."/>
            <person name="Nouioui I."/>
            <person name="Abbassi-Ghozzi I."/>
            <person name="Gtari M."/>
        </authorList>
    </citation>
    <scope>NUCLEOTIDE SEQUENCE [LARGE SCALE GENOMIC DNA]</scope>
    <source>
        <strain evidence="5">BC 501</strain>
    </source>
</reference>
<dbReference type="InterPro" id="IPR013196">
    <property type="entry name" value="HTH_11"/>
</dbReference>
<dbReference type="AlphaFoldDB" id="I4EY33"/>
<dbReference type="PANTHER" id="PTHR34580:SF3">
    <property type="entry name" value="PROTEIN PAFB"/>
    <property type="match status" value="1"/>
</dbReference>
<name>I4EY33_MODI5</name>
<evidence type="ECO:0000259" key="3">
    <source>
        <dbReference type="PROSITE" id="PS51000"/>
    </source>
</evidence>
<dbReference type="InterPro" id="IPR036388">
    <property type="entry name" value="WH-like_DNA-bd_sf"/>
</dbReference>
<dbReference type="OrthoDB" id="157302at2"/>
<gene>
    <name evidence="4" type="ordered locus">MODMU_2867</name>
</gene>
<evidence type="ECO:0000313" key="5">
    <source>
        <dbReference type="Proteomes" id="UP000006461"/>
    </source>
</evidence>
<dbReference type="PANTHER" id="PTHR34580">
    <property type="match status" value="1"/>
</dbReference>
<evidence type="ECO:0000256" key="2">
    <source>
        <dbReference type="ARBA" id="ARBA00023163"/>
    </source>
</evidence>
<dbReference type="InterPro" id="IPR026881">
    <property type="entry name" value="WYL_dom"/>
</dbReference>
<dbReference type="OMA" id="AHSGRWY"/>
<dbReference type="EMBL" id="FO203431">
    <property type="protein sequence ID" value="CCH88296.1"/>
    <property type="molecule type" value="Genomic_DNA"/>
</dbReference>
<dbReference type="InterPro" id="IPR036390">
    <property type="entry name" value="WH_DNA-bd_sf"/>
</dbReference>
<organism evidence="4 5">
    <name type="scientific">Modestobacter italicus (strain DSM 44449 / CECT 9708 / BC 501)</name>
    <dbReference type="NCBI Taxonomy" id="2732864"/>
    <lineage>
        <taxon>Bacteria</taxon>
        <taxon>Bacillati</taxon>
        <taxon>Actinomycetota</taxon>
        <taxon>Actinomycetes</taxon>
        <taxon>Geodermatophilales</taxon>
        <taxon>Geodermatophilaceae</taxon>
        <taxon>Modestobacter</taxon>
    </lineage>
</organism>
<keyword evidence="5" id="KW-1185">Reference proteome</keyword>
<dbReference type="InterPro" id="IPR001034">
    <property type="entry name" value="DeoR_HTH"/>
</dbReference>
<dbReference type="InterPro" id="IPR051534">
    <property type="entry name" value="CBASS_pafABC_assoc_protein"/>
</dbReference>
<evidence type="ECO:0000256" key="1">
    <source>
        <dbReference type="ARBA" id="ARBA00023015"/>
    </source>
</evidence>
<accession>I4EY33</accession>
<dbReference type="PIRSF" id="PIRSF016838">
    <property type="entry name" value="PafC"/>
    <property type="match status" value="1"/>
</dbReference>
<dbReference type="Proteomes" id="UP000006461">
    <property type="component" value="Chromosome"/>
</dbReference>
<proteinExistence type="predicted"/>
<dbReference type="PROSITE" id="PS52050">
    <property type="entry name" value="WYL"/>
    <property type="match status" value="1"/>
</dbReference>
<dbReference type="Pfam" id="PF08279">
    <property type="entry name" value="HTH_11"/>
    <property type="match status" value="1"/>
</dbReference>
<feature type="domain" description="HTH deoR-type" evidence="3">
    <location>
        <begin position="4"/>
        <end position="63"/>
    </location>
</feature>
<dbReference type="Gene3D" id="1.10.10.10">
    <property type="entry name" value="Winged helix-like DNA-binding domain superfamily/Winged helix DNA-binding domain"/>
    <property type="match status" value="1"/>
</dbReference>
<dbReference type="STRING" id="477641.MODMU_2867"/>
<protein>
    <submittedName>
        <fullName evidence="4">Transcriptional regulator, DeoR family</fullName>
    </submittedName>
</protein>
<keyword evidence="2" id="KW-0804">Transcription</keyword>
<dbReference type="InterPro" id="IPR028349">
    <property type="entry name" value="PafC-like"/>
</dbReference>
<dbReference type="Pfam" id="PF13280">
    <property type="entry name" value="WYL"/>
    <property type="match status" value="1"/>
</dbReference>
<keyword evidence="1" id="KW-0805">Transcription regulation</keyword>
<dbReference type="SUPFAM" id="SSF46785">
    <property type="entry name" value="Winged helix' DNA-binding domain"/>
    <property type="match status" value="1"/>
</dbReference>